<dbReference type="eggNOG" id="ENOG502ZWQQ">
    <property type="taxonomic scope" value="Bacteria"/>
</dbReference>
<evidence type="ECO:0000313" key="2">
    <source>
        <dbReference type="Proteomes" id="UP000030661"/>
    </source>
</evidence>
<reference evidence="1 2" key="1">
    <citation type="journal article" date="2015" name="PeerJ">
        <title>First genomic representation of candidate bacterial phylum KSB3 points to enhanced environmental sensing as a trigger of wastewater bulking.</title>
        <authorList>
            <person name="Sekiguchi Y."/>
            <person name="Ohashi A."/>
            <person name="Parks D.H."/>
            <person name="Yamauchi T."/>
            <person name="Tyson G.W."/>
            <person name="Hugenholtz P."/>
        </authorList>
    </citation>
    <scope>NUCLEOTIDE SEQUENCE [LARGE SCALE GENOMIC DNA]</scope>
</reference>
<keyword evidence="2" id="KW-1185">Reference proteome</keyword>
<dbReference type="AlphaFoldDB" id="A0A0S6W983"/>
<dbReference type="Proteomes" id="UP000030661">
    <property type="component" value="Unassembled WGS sequence"/>
</dbReference>
<dbReference type="EMBL" id="DF820463">
    <property type="protein sequence ID" value="GAK54994.1"/>
    <property type="molecule type" value="Genomic_DNA"/>
</dbReference>
<gene>
    <name evidence="1" type="ORF">U27_01825</name>
</gene>
<dbReference type="InterPro" id="IPR026002">
    <property type="entry name" value="ATC_hydrolase-like"/>
</dbReference>
<dbReference type="Pfam" id="PF14196">
    <property type="entry name" value="ATC_hydrolase"/>
    <property type="match status" value="1"/>
</dbReference>
<dbReference type="HOGENOM" id="CLU_123806_0_0_0"/>
<accession>A0A0S6W983</accession>
<dbReference type="STRING" id="1499967.U27_01825"/>
<evidence type="ECO:0008006" key="3">
    <source>
        <dbReference type="Google" id="ProtNLM"/>
    </source>
</evidence>
<organism evidence="1 2">
    <name type="scientific">Vecturithrix granuli</name>
    <dbReference type="NCBI Taxonomy" id="1499967"/>
    <lineage>
        <taxon>Bacteria</taxon>
        <taxon>Candidatus Moduliflexota</taxon>
        <taxon>Candidatus Vecturitrichia</taxon>
        <taxon>Candidatus Vecturitrichales</taxon>
        <taxon>Candidatus Vecturitrichaceae</taxon>
        <taxon>Candidatus Vecturithrix</taxon>
    </lineage>
</organism>
<evidence type="ECO:0000313" key="1">
    <source>
        <dbReference type="EMBL" id="GAK54994.1"/>
    </source>
</evidence>
<proteinExistence type="predicted"/>
<sequence>MPIVNIPQDHGQHIDDLRTAIEHRATWMYLLLDEARQRGLNWEDFARKAIRRCGCFHGESRFSKTDRADVFANEFATENVKQIFDLDICETTEERFVCEFHYCPLVSAWQKIGAAAEDIPQLCDLAMEGDRGILATIPDLDFCLEQTLARGESVCRIVISKVARDKRD</sequence>
<protein>
    <recommendedName>
        <fullName evidence="3">L-2-amino-thiazoline-4-carboxylic acid hydrolase</fullName>
    </recommendedName>
</protein>
<name>A0A0S6W983_VECG1</name>